<feature type="compositionally biased region" description="Basic and acidic residues" evidence="2">
    <location>
        <begin position="129"/>
        <end position="162"/>
    </location>
</feature>
<protein>
    <submittedName>
        <fullName evidence="3">Uncharacterized protein</fullName>
    </submittedName>
</protein>
<dbReference type="AlphaFoldDB" id="A0A9D4JD06"/>
<evidence type="ECO:0000256" key="1">
    <source>
        <dbReference type="SAM" id="Coils"/>
    </source>
</evidence>
<dbReference type="Proteomes" id="UP000828390">
    <property type="component" value="Unassembled WGS sequence"/>
</dbReference>
<reference evidence="3" key="2">
    <citation type="submission" date="2020-11" db="EMBL/GenBank/DDBJ databases">
        <authorList>
            <person name="McCartney M.A."/>
            <person name="Auch B."/>
            <person name="Kono T."/>
            <person name="Mallez S."/>
            <person name="Becker A."/>
            <person name="Gohl D.M."/>
            <person name="Silverstein K.A.T."/>
            <person name="Koren S."/>
            <person name="Bechman K.B."/>
            <person name="Herman A."/>
            <person name="Abrahante J.E."/>
            <person name="Garbe J."/>
        </authorList>
    </citation>
    <scope>NUCLEOTIDE SEQUENCE</scope>
    <source>
        <strain evidence="3">Duluth1</strain>
        <tissue evidence="3">Whole animal</tissue>
    </source>
</reference>
<evidence type="ECO:0000313" key="3">
    <source>
        <dbReference type="EMBL" id="KAH3808476.1"/>
    </source>
</evidence>
<feature type="compositionally biased region" description="Polar residues" evidence="2">
    <location>
        <begin position="180"/>
        <end position="197"/>
    </location>
</feature>
<feature type="compositionally biased region" description="Basic and acidic residues" evidence="2">
    <location>
        <begin position="198"/>
        <end position="210"/>
    </location>
</feature>
<keyword evidence="1" id="KW-0175">Coiled coil</keyword>
<gene>
    <name evidence="3" type="ORF">DPMN_136832</name>
</gene>
<proteinExistence type="predicted"/>
<keyword evidence="4" id="KW-1185">Reference proteome</keyword>
<reference evidence="3" key="1">
    <citation type="journal article" date="2019" name="bioRxiv">
        <title>The Genome of the Zebra Mussel, Dreissena polymorpha: A Resource for Invasive Species Research.</title>
        <authorList>
            <person name="McCartney M.A."/>
            <person name="Auch B."/>
            <person name="Kono T."/>
            <person name="Mallez S."/>
            <person name="Zhang Y."/>
            <person name="Obille A."/>
            <person name="Becker A."/>
            <person name="Abrahante J.E."/>
            <person name="Garbe J."/>
            <person name="Badalamenti J.P."/>
            <person name="Herman A."/>
            <person name="Mangelson H."/>
            <person name="Liachko I."/>
            <person name="Sullivan S."/>
            <person name="Sone E.D."/>
            <person name="Koren S."/>
            <person name="Silverstein K.A.T."/>
            <person name="Beckman K.B."/>
            <person name="Gohl D.M."/>
        </authorList>
    </citation>
    <scope>NUCLEOTIDE SEQUENCE</scope>
    <source>
        <strain evidence="3">Duluth1</strain>
        <tissue evidence="3">Whole animal</tissue>
    </source>
</reference>
<name>A0A9D4JD06_DREPO</name>
<feature type="coiled-coil region" evidence="1">
    <location>
        <begin position="84"/>
        <end position="111"/>
    </location>
</feature>
<organism evidence="3 4">
    <name type="scientific">Dreissena polymorpha</name>
    <name type="common">Zebra mussel</name>
    <name type="synonym">Mytilus polymorpha</name>
    <dbReference type="NCBI Taxonomy" id="45954"/>
    <lineage>
        <taxon>Eukaryota</taxon>
        <taxon>Metazoa</taxon>
        <taxon>Spiralia</taxon>
        <taxon>Lophotrochozoa</taxon>
        <taxon>Mollusca</taxon>
        <taxon>Bivalvia</taxon>
        <taxon>Autobranchia</taxon>
        <taxon>Heteroconchia</taxon>
        <taxon>Euheterodonta</taxon>
        <taxon>Imparidentia</taxon>
        <taxon>Neoheterodontei</taxon>
        <taxon>Myida</taxon>
        <taxon>Dreissenoidea</taxon>
        <taxon>Dreissenidae</taxon>
        <taxon>Dreissena</taxon>
    </lineage>
</organism>
<comment type="caution">
    <text evidence="3">The sequence shown here is derived from an EMBL/GenBank/DDBJ whole genome shotgun (WGS) entry which is preliminary data.</text>
</comment>
<evidence type="ECO:0000313" key="4">
    <source>
        <dbReference type="Proteomes" id="UP000828390"/>
    </source>
</evidence>
<evidence type="ECO:0000256" key="2">
    <source>
        <dbReference type="SAM" id="MobiDB-lite"/>
    </source>
</evidence>
<accession>A0A9D4JD06</accession>
<sequence>MNSIKASCEELKKIALQMTGLATTISVGGMTKDKMTMLNELNDSVNSHCNLIVGASGKINQALEDSHAKVSCLRKDLQSSKKGKFDVDEKNKNLQKQLDEMKVDLNDSKQLLDGVLDENFDEDDSLIVHSEKEEQDRKKESDARKGKGKRLRSEEEKNKDDTDSVQMEQRKVRKIKENDGATTSTDGNDKLQWTSTRIKGDDLQEEKSDDPGDEEEH</sequence>
<feature type="region of interest" description="Disordered" evidence="2">
    <location>
        <begin position="126"/>
        <end position="217"/>
    </location>
</feature>
<dbReference type="EMBL" id="JAIWYP010000006">
    <property type="protein sequence ID" value="KAH3808476.1"/>
    <property type="molecule type" value="Genomic_DNA"/>
</dbReference>